<protein>
    <submittedName>
        <fullName evidence="1">Uncharacterized protein</fullName>
    </submittedName>
</protein>
<sequence length="69" mass="7640">MTRTEEQQECPYCHDEKTIVGDNDMAAYVMIKINCLFVVPRIIMPGNSTGTGCPINYCPICGRKLGVAE</sequence>
<proteinExistence type="predicted"/>
<accession>A0A1Z5IYV5</accession>
<organism evidence="1 2">
    <name type="scientific">Secundilactobacillus pentosiphilus</name>
    <dbReference type="NCBI Taxonomy" id="1714682"/>
    <lineage>
        <taxon>Bacteria</taxon>
        <taxon>Bacillati</taxon>
        <taxon>Bacillota</taxon>
        <taxon>Bacilli</taxon>
        <taxon>Lactobacillales</taxon>
        <taxon>Lactobacillaceae</taxon>
        <taxon>Secundilactobacillus</taxon>
    </lineage>
</organism>
<reference evidence="1 2" key="1">
    <citation type="submission" date="2015-11" db="EMBL/GenBank/DDBJ databases">
        <title>Draft genome sequences of new species of the genus Lactobacillus isolated from orchardgrass silage.</title>
        <authorList>
            <person name="Tohno M."/>
            <person name="Tanizawa Y."/>
            <person name="Arita M."/>
        </authorList>
    </citation>
    <scope>NUCLEOTIDE SEQUENCE [LARGE SCALE GENOMIC DNA]</scope>
    <source>
        <strain evidence="1 2">IWT25</strain>
    </source>
</reference>
<gene>
    <name evidence="1" type="ORF">IWT25_02311</name>
</gene>
<dbReference type="Proteomes" id="UP000198414">
    <property type="component" value="Unassembled WGS sequence"/>
</dbReference>
<dbReference type="OrthoDB" id="2190065at2"/>
<name>A0A1Z5IYV5_9LACO</name>
<comment type="caution">
    <text evidence="1">The sequence shown here is derived from an EMBL/GenBank/DDBJ whole genome shotgun (WGS) entry which is preliminary data.</text>
</comment>
<dbReference type="EMBL" id="BCMI01000031">
    <property type="protein sequence ID" value="GAX06963.1"/>
    <property type="molecule type" value="Genomic_DNA"/>
</dbReference>
<dbReference type="RefSeq" id="WP_089121873.1">
    <property type="nucleotide sequence ID" value="NZ_BCMI01000031.1"/>
</dbReference>
<evidence type="ECO:0000313" key="2">
    <source>
        <dbReference type="Proteomes" id="UP000198414"/>
    </source>
</evidence>
<evidence type="ECO:0000313" key="1">
    <source>
        <dbReference type="EMBL" id="GAX06963.1"/>
    </source>
</evidence>
<dbReference type="AlphaFoldDB" id="A0A1Z5IYV5"/>